<evidence type="ECO:0000259" key="5">
    <source>
        <dbReference type="SMART" id="SM00534"/>
    </source>
</evidence>
<accession>A0ABT2SZB1</accession>
<evidence type="ECO:0000256" key="4">
    <source>
        <dbReference type="SAM" id="Phobius"/>
    </source>
</evidence>
<keyword evidence="3" id="KW-0238">DNA-binding</keyword>
<protein>
    <recommendedName>
        <fullName evidence="5">DNA mismatch repair proteins mutS family domain-containing protein</fullName>
    </recommendedName>
</protein>
<keyword evidence="1" id="KW-0547">Nucleotide-binding</keyword>
<evidence type="ECO:0000256" key="3">
    <source>
        <dbReference type="ARBA" id="ARBA00023125"/>
    </source>
</evidence>
<dbReference type="Pfam" id="PF00488">
    <property type="entry name" value="MutS_V"/>
    <property type="match status" value="1"/>
</dbReference>
<evidence type="ECO:0000256" key="1">
    <source>
        <dbReference type="ARBA" id="ARBA00022741"/>
    </source>
</evidence>
<comment type="caution">
    <text evidence="6">The sequence shown here is derived from an EMBL/GenBank/DDBJ whole genome shotgun (WGS) entry which is preliminary data.</text>
</comment>
<dbReference type="Proteomes" id="UP001652432">
    <property type="component" value="Unassembled WGS sequence"/>
</dbReference>
<name>A0ABT2SZB1_9FIRM</name>
<keyword evidence="7" id="KW-1185">Reference proteome</keyword>
<dbReference type="EMBL" id="JAOQKJ010000002">
    <property type="protein sequence ID" value="MCU6743300.1"/>
    <property type="molecule type" value="Genomic_DNA"/>
</dbReference>
<dbReference type="SMART" id="SM00534">
    <property type="entry name" value="MUTSac"/>
    <property type="match status" value="1"/>
</dbReference>
<dbReference type="PANTHER" id="PTHR11361:SF152">
    <property type="entry name" value="DNA MISMATCH REPAIR PROTEIN"/>
    <property type="match status" value="1"/>
</dbReference>
<feature type="transmembrane region" description="Helical" evidence="4">
    <location>
        <begin position="167"/>
        <end position="200"/>
    </location>
</feature>
<keyword evidence="4" id="KW-0812">Transmembrane</keyword>
<dbReference type="InterPro" id="IPR045076">
    <property type="entry name" value="MutS"/>
</dbReference>
<keyword evidence="4" id="KW-0472">Membrane</keyword>
<dbReference type="Gene3D" id="3.40.50.300">
    <property type="entry name" value="P-loop containing nucleotide triphosphate hydrolases"/>
    <property type="match status" value="1"/>
</dbReference>
<evidence type="ECO:0000256" key="2">
    <source>
        <dbReference type="ARBA" id="ARBA00022840"/>
    </source>
</evidence>
<sequence>MGYLMFLAVIVLFFLLLITRTYLQSRREEKEYRDRILYHFGEQPPEKVSAARKQKIADGYKRRNREFYIDDITWKDLQMDEVYDRLAFVETQAGEESLYEILRTPLTDPELLAQRELQIRYFQEHPRERAACQMLFHRLSVKKCSRSLYEQLEQLEKAPEQKAVSEYLAVWLVFFSVIMILWNFPVGICMMVAVCIYNILSYFKRKAAITPYISCFSYLILFVKQAEKFPQLTGPWQGDINKLTNIVNKLQRLKRGAFLLPEGNIRSSSDPFSVLLDYINMLLHMDLLFFYHRKKQILMYKEEAAELIRITGKIEAFIAIVAFRAGNSGNCIPEYQEKGIMAEGLYHPLLKKPVVNDMNTTDCVLITGSNASGKSTFLRTAAINVLLAQTVHTCMAKAFAAPCYRLYTSISISDDLLNGESTYVAEIRALKRIIDAAEVKGTPVIAFTDEILRGTNTVERIAAAAQILKYLKEEGVFCFAATHDVELTVLLQKEYHNYHFVEVVENGEVIFPYQLKEGRVRSRNAIRLLAGMGYDKKITETAEKMASDFLEKGVWSC</sequence>
<dbReference type="InterPro" id="IPR000432">
    <property type="entry name" value="DNA_mismatch_repair_MutS_C"/>
</dbReference>
<evidence type="ECO:0000313" key="6">
    <source>
        <dbReference type="EMBL" id="MCU6743300.1"/>
    </source>
</evidence>
<evidence type="ECO:0000313" key="7">
    <source>
        <dbReference type="Proteomes" id="UP001652432"/>
    </source>
</evidence>
<keyword evidence="2" id="KW-0067">ATP-binding</keyword>
<dbReference type="RefSeq" id="WP_262572925.1">
    <property type="nucleotide sequence ID" value="NZ_JAOQKJ010000002.1"/>
</dbReference>
<dbReference type="InterPro" id="IPR027417">
    <property type="entry name" value="P-loop_NTPase"/>
</dbReference>
<gene>
    <name evidence="6" type="ORF">OCV77_02075</name>
</gene>
<keyword evidence="4" id="KW-1133">Transmembrane helix</keyword>
<dbReference type="PANTHER" id="PTHR11361">
    <property type="entry name" value="DNA MISMATCH REPAIR PROTEIN MUTS FAMILY MEMBER"/>
    <property type="match status" value="1"/>
</dbReference>
<organism evidence="6 7">
    <name type="scientific">Suilimivivens aceti</name>
    <dbReference type="NCBI Taxonomy" id="2981774"/>
    <lineage>
        <taxon>Bacteria</taxon>
        <taxon>Bacillati</taxon>
        <taxon>Bacillota</taxon>
        <taxon>Clostridia</taxon>
        <taxon>Lachnospirales</taxon>
        <taxon>Lachnospiraceae</taxon>
        <taxon>Suilimivivens</taxon>
    </lineage>
</organism>
<proteinExistence type="predicted"/>
<feature type="domain" description="DNA mismatch repair proteins mutS family" evidence="5">
    <location>
        <begin position="361"/>
        <end position="547"/>
    </location>
</feature>
<dbReference type="SUPFAM" id="SSF52540">
    <property type="entry name" value="P-loop containing nucleoside triphosphate hydrolases"/>
    <property type="match status" value="1"/>
</dbReference>
<reference evidence="6 7" key="1">
    <citation type="journal article" date="2021" name="ISME Commun">
        <title>Automated analysis of genomic sequences facilitates high-throughput and comprehensive description of bacteria.</title>
        <authorList>
            <person name="Hitch T.C.A."/>
        </authorList>
    </citation>
    <scope>NUCLEOTIDE SEQUENCE [LARGE SCALE GENOMIC DNA]</scope>
    <source>
        <strain evidence="6 7">Sanger_18</strain>
    </source>
</reference>